<sequence>MRCSSFSNSPGKRKSEEGEDGQADGIKRHKVLPMALPNGAASSSPRDGSGLPYSRNAPDHWEGLPRRELILLILQTLDALGYRNAMDVLESESGMVLEGVDVKSLHESVLKGNWRGVREALSKLNFQDPVGQACHFLVLEQKYLELLYDKQIFDALDCLRSELADACFDAESTDRLHKCSSYLMCQDPDDLQGRAEWTYKGSRELLWQRMVDLIPPEVVVPPRRLAVLLHQAWKLQEMHCVYHNRNTSSFSLLQDHTCPQGTLPTHCVATLDEHTDEVWFVAISHNGRYIASSSKDKTVIIWECQGTAFTKVQHLIGHSDASSFIAWSPDDAHIATASNDKTVRVWASDTAKCVRVITKHTESVASVCWLQDNERFVSAGIDKCIYMWNLNDPTEEQQWMFSSRIQDVAVTSDGKKMLVVTSEKSIKVIDLHSKRELFSLPESDPVTSVTVSSIADQVLVNISHQTPVIRLWDLTERRIVQRYRGHYQGRFVVRSCFGGPQETYVISGSEDTQVYIWHRHFGSLLEVLQGHAATVNCIAWPPNSPWMLTASDDQTLRVWSTKPTIEATLGLKPLPPAAMDLLNGSSGAAAASASSRGLQQANGTADHGSPPHLSNGEYCTPLAVPCLGGPHPPPDTSTSSSAPTPSTSTPTPLPHGGSAWGDTTSSTSSSMMVVDYVPTVPPQPQPQPQPQLHLHLPWVHPPTRPHPFADPVPSHVPWQPMSTIPFPPVIPMATMGRVVQPSSSPPGQRHALAPSASSDSQQGTSR</sequence>
<dbReference type="InParanoid" id="A0A0G4GLI8"/>
<evidence type="ECO:0000256" key="4">
    <source>
        <dbReference type="SAM" id="MobiDB-lite"/>
    </source>
</evidence>
<dbReference type="SMART" id="SM00320">
    <property type="entry name" value="WD40"/>
    <property type="match status" value="7"/>
</dbReference>
<dbReference type="PRINTS" id="PR00320">
    <property type="entry name" value="GPROTEINBRPT"/>
</dbReference>
<dbReference type="OrthoDB" id="972532at2759"/>
<dbReference type="Proteomes" id="UP000041254">
    <property type="component" value="Unassembled WGS sequence"/>
</dbReference>
<dbReference type="PROSITE" id="PS50896">
    <property type="entry name" value="LISH"/>
    <property type="match status" value="1"/>
</dbReference>
<dbReference type="CDD" id="cd00200">
    <property type="entry name" value="WD40"/>
    <property type="match status" value="1"/>
</dbReference>
<dbReference type="InterPro" id="IPR020472">
    <property type="entry name" value="WD40_PAC1"/>
</dbReference>
<gene>
    <name evidence="5" type="ORF">Vbra_18222</name>
</gene>
<dbReference type="Gene3D" id="2.130.10.10">
    <property type="entry name" value="YVTN repeat-like/Quinoprotein amine dehydrogenase"/>
    <property type="match status" value="3"/>
</dbReference>
<dbReference type="InterPro" id="IPR036322">
    <property type="entry name" value="WD40_repeat_dom_sf"/>
</dbReference>
<feature type="repeat" description="WD" evidence="3">
    <location>
        <begin position="357"/>
        <end position="398"/>
    </location>
</feature>
<keyword evidence="6" id="KW-1185">Reference proteome</keyword>
<dbReference type="Pfam" id="PF23627">
    <property type="entry name" value="LisH_WDR26"/>
    <property type="match status" value="1"/>
</dbReference>
<protein>
    <recommendedName>
        <fullName evidence="7">CTLH domain-containing protein</fullName>
    </recommendedName>
</protein>
<proteinExistence type="predicted"/>
<dbReference type="Pfam" id="PF00400">
    <property type="entry name" value="WD40"/>
    <property type="match status" value="5"/>
</dbReference>
<dbReference type="STRING" id="1169540.A0A0G4GLI8"/>
<dbReference type="InterPro" id="IPR051350">
    <property type="entry name" value="WD_repeat-ST_regulator"/>
</dbReference>
<evidence type="ECO:0000256" key="2">
    <source>
        <dbReference type="ARBA" id="ARBA00022737"/>
    </source>
</evidence>
<feature type="compositionally biased region" description="Low complexity" evidence="4">
    <location>
        <begin position="636"/>
        <end position="650"/>
    </location>
</feature>
<dbReference type="InterPro" id="IPR006594">
    <property type="entry name" value="LisH"/>
</dbReference>
<accession>A0A0G4GLI8</accession>
<dbReference type="InterPro" id="IPR015943">
    <property type="entry name" value="WD40/YVTN_repeat-like_dom_sf"/>
</dbReference>
<dbReference type="PROSITE" id="PS50082">
    <property type="entry name" value="WD_REPEATS_2"/>
    <property type="match status" value="4"/>
</dbReference>
<keyword evidence="1 3" id="KW-0853">WD repeat</keyword>
<dbReference type="PROSITE" id="PS50294">
    <property type="entry name" value="WD_REPEATS_REGION"/>
    <property type="match status" value="4"/>
</dbReference>
<organism evidence="5 6">
    <name type="scientific">Vitrella brassicaformis (strain CCMP3155)</name>
    <dbReference type="NCBI Taxonomy" id="1169540"/>
    <lineage>
        <taxon>Eukaryota</taxon>
        <taxon>Sar</taxon>
        <taxon>Alveolata</taxon>
        <taxon>Colpodellida</taxon>
        <taxon>Vitrellaceae</taxon>
        <taxon>Vitrella</taxon>
    </lineage>
</organism>
<dbReference type="PANTHER" id="PTHR22838">
    <property type="entry name" value="WD REPEAT PROTEIN 26-RELATED"/>
    <property type="match status" value="1"/>
</dbReference>
<dbReference type="SUPFAM" id="SSF50978">
    <property type="entry name" value="WD40 repeat-like"/>
    <property type="match status" value="1"/>
</dbReference>
<dbReference type="PhylomeDB" id="A0A0G4GLI8"/>
<keyword evidence="2" id="KW-0677">Repeat</keyword>
<feature type="region of interest" description="Disordered" evidence="4">
    <location>
        <begin position="737"/>
        <end position="766"/>
    </location>
</feature>
<dbReference type="InterPro" id="IPR001680">
    <property type="entry name" value="WD40_rpt"/>
</dbReference>
<evidence type="ECO:0000256" key="1">
    <source>
        <dbReference type="ARBA" id="ARBA00022574"/>
    </source>
</evidence>
<dbReference type="EMBL" id="CDMY01000708">
    <property type="protein sequence ID" value="CEM30943.1"/>
    <property type="molecule type" value="Genomic_DNA"/>
</dbReference>
<evidence type="ECO:0000256" key="3">
    <source>
        <dbReference type="PROSITE-ProRule" id="PRU00221"/>
    </source>
</evidence>
<evidence type="ECO:0000313" key="6">
    <source>
        <dbReference type="Proteomes" id="UP000041254"/>
    </source>
</evidence>
<feature type="repeat" description="WD" evidence="3">
    <location>
        <begin position="528"/>
        <end position="560"/>
    </location>
</feature>
<feature type="repeat" description="WD" evidence="3">
    <location>
        <begin position="271"/>
        <end position="303"/>
    </location>
</feature>
<dbReference type="FunCoup" id="A0A0G4GLI8">
    <property type="interactions" value="218"/>
</dbReference>
<dbReference type="OMA" id="GHISGCV"/>
<feature type="region of interest" description="Disordered" evidence="4">
    <location>
        <begin position="1"/>
        <end position="54"/>
    </location>
</feature>
<name>A0A0G4GLI8_VITBC</name>
<feature type="compositionally biased region" description="Polar residues" evidence="4">
    <location>
        <begin position="1"/>
        <end position="10"/>
    </location>
</feature>
<feature type="compositionally biased region" description="Polar residues" evidence="4">
    <location>
        <begin position="755"/>
        <end position="766"/>
    </location>
</feature>
<feature type="region of interest" description="Disordered" evidence="4">
    <location>
        <begin position="592"/>
        <end position="667"/>
    </location>
</feature>
<dbReference type="AlphaFoldDB" id="A0A0G4GLI8"/>
<evidence type="ECO:0000313" key="5">
    <source>
        <dbReference type="EMBL" id="CEM30943.1"/>
    </source>
</evidence>
<dbReference type="PANTHER" id="PTHR22838:SF0">
    <property type="entry name" value="WD REPEAT-CONTAINING PROTEIN 26"/>
    <property type="match status" value="1"/>
</dbReference>
<evidence type="ECO:0008006" key="7">
    <source>
        <dbReference type="Google" id="ProtNLM"/>
    </source>
</evidence>
<reference evidence="5 6" key="1">
    <citation type="submission" date="2014-11" db="EMBL/GenBank/DDBJ databases">
        <authorList>
            <person name="Zhu J."/>
            <person name="Qi W."/>
            <person name="Song R."/>
        </authorList>
    </citation>
    <scope>NUCLEOTIDE SEQUENCE [LARGE SCALE GENOMIC DNA]</scope>
</reference>
<dbReference type="VEuPathDB" id="CryptoDB:Vbra_18222"/>
<feature type="repeat" description="WD" evidence="3">
    <location>
        <begin position="315"/>
        <end position="356"/>
    </location>
</feature>